<evidence type="ECO:0000256" key="4">
    <source>
        <dbReference type="SAM" id="MobiDB-lite"/>
    </source>
</evidence>
<organism evidence="5">
    <name type="scientific">Planktothricoides raciborskii GIHE-MW2</name>
    <dbReference type="NCBI Taxonomy" id="2792601"/>
    <lineage>
        <taxon>Bacteria</taxon>
        <taxon>Bacillati</taxon>
        <taxon>Cyanobacteriota</taxon>
        <taxon>Cyanophyceae</taxon>
        <taxon>Oscillatoriophycideae</taxon>
        <taxon>Oscillatoriales</taxon>
        <taxon>Oscillatoriaceae</taxon>
        <taxon>Planktothricoides</taxon>
    </lineage>
</organism>
<keyword evidence="1" id="KW-0677">Repeat</keyword>
<dbReference type="Pfam" id="PF00515">
    <property type="entry name" value="TPR_1"/>
    <property type="match status" value="1"/>
</dbReference>
<reference evidence="5" key="1">
    <citation type="submission" date="2024-07" db="EMBL/GenBank/DDBJ databases">
        <authorList>
            <person name="Kim Y.J."/>
            <person name="Jeong J.Y."/>
        </authorList>
    </citation>
    <scope>NUCLEOTIDE SEQUENCE</scope>
    <source>
        <strain evidence="5">GIHE-MW2</strain>
    </source>
</reference>
<dbReference type="EMBL" id="CP159837">
    <property type="protein sequence ID" value="XCM36965.1"/>
    <property type="molecule type" value="Genomic_DNA"/>
</dbReference>
<dbReference type="InterPro" id="IPR019734">
    <property type="entry name" value="TPR_rpt"/>
</dbReference>
<dbReference type="PANTHER" id="PTHR44858">
    <property type="entry name" value="TETRATRICOPEPTIDE REPEAT PROTEIN 6"/>
    <property type="match status" value="1"/>
</dbReference>
<dbReference type="AlphaFoldDB" id="A0AAU8JCP9"/>
<dbReference type="Pfam" id="PF13365">
    <property type="entry name" value="Trypsin_2"/>
    <property type="match status" value="1"/>
</dbReference>
<dbReference type="PROSITE" id="PS50005">
    <property type="entry name" value="TPR"/>
    <property type="match status" value="7"/>
</dbReference>
<name>A0AAU8JCP9_9CYAN</name>
<dbReference type="PANTHER" id="PTHR44858:SF1">
    <property type="entry name" value="UDP-N-ACETYLGLUCOSAMINE--PEPTIDE N-ACETYLGLUCOSAMINYLTRANSFERASE SPINDLY-RELATED"/>
    <property type="match status" value="1"/>
</dbReference>
<dbReference type="Pfam" id="PF13414">
    <property type="entry name" value="TPR_11"/>
    <property type="match status" value="3"/>
</dbReference>
<feature type="repeat" description="TPR" evidence="3">
    <location>
        <begin position="258"/>
        <end position="291"/>
    </location>
</feature>
<proteinExistence type="predicted"/>
<feature type="repeat" description="TPR" evidence="3">
    <location>
        <begin position="414"/>
        <end position="447"/>
    </location>
</feature>
<accession>A0AAU8JCP9</accession>
<sequence length="514" mass="57292">MMQFATPVALAADVQQIAREITVRIDGPGAGGSGFIVKREGNTYTVATNWHVVDREGQYTVKTEDGREYSVSQIQQLPGADLAVMYFTSPQSYRVAELGNSDNVSLTQPIYVSGWMNPLSDAIRQPAYSLIQGQITAIQSQNDGGYTLVYNTTGNYKGMSGGPVLNQDGKVIGVNGQAISDPRIGVVGLYLGIPINTFERLQARVSRPNLQPRETTQPSNTQSDRAFLEQGNEQYNRQDYESAIASYNQAIRINPELALAYNNRGAAYADQGKLDQAIADYNQAIRINPEDADAYNNRGAAYADQGKLDQAIADFNQAIRINPNYADAYHNRSVAYEKQGKLDQAIADYNQAIRINPEDADAYNNRGLAYYRQGKLDRAIADFNEAIRINSEYAEAYNNRGLAYYRQGKLPEYASAYYNRGLAYSDQGKLDQAIADYNQAIRINPELALAYNNRGLAYSDQGKLDQAIADFNQAIRINPEYADAYRNRGFAYYNQGNNRQAQENFRKASELYQR</sequence>
<feature type="compositionally biased region" description="Polar residues" evidence="4">
    <location>
        <begin position="208"/>
        <end position="224"/>
    </location>
</feature>
<feature type="repeat" description="TPR" evidence="3">
    <location>
        <begin position="360"/>
        <end position="393"/>
    </location>
</feature>
<dbReference type="InterPro" id="IPR011990">
    <property type="entry name" value="TPR-like_helical_dom_sf"/>
</dbReference>
<dbReference type="Pfam" id="PF13181">
    <property type="entry name" value="TPR_8"/>
    <property type="match status" value="1"/>
</dbReference>
<dbReference type="InterPro" id="IPR050498">
    <property type="entry name" value="Ycf3"/>
</dbReference>
<evidence type="ECO:0000256" key="3">
    <source>
        <dbReference type="PROSITE-ProRule" id="PRU00339"/>
    </source>
</evidence>
<keyword evidence="2 3" id="KW-0802">TPR repeat</keyword>
<dbReference type="SUPFAM" id="SSF50494">
    <property type="entry name" value="Trypsin-like serine proteases"/>
    <property type="match status" value="1"/>
</dbReference>
<dbReference type="Gene3D" id="1.25.40.10">
    <property type="entry name" value="Tetratricopeptide repeat domain"/>
    <property type="match status" value="4"/>
</dbReference>
<gene>
    <name evidence="5" type="ORF">ABWT76_005765</name>
</gene>
<evidence type="ECO:0000256" key="1">
    <source>
        <dbReference type="ARBA" id="ARBA00022737"/>
    </source>
</evidence>
<evidence type="ECO:0000313" key="5">
    <source>
        <dbReference type="EMBL" id="XCM36965.1"/>
    </source>
</evidence>
<evidence type="ECO:0000256" key="2">
    <source>
        <dbReference type="ARBA" id="ARBA00022803"/>
    </source>
</evidence>
<dbReference type="GO" id="GO:0009279">
    <property type="term" value="C:cell outer membrane"/>
    <property type="evidence" value="ECO:0007669"/>
    <property type="project" value="TreeGrafter"/>
</dbReference>
<dbReference type="SUPFAM" id="SSF48452">
    <property type="entry name" value="TPR-like"/>
    <property type="match status" value="1"/>
</dbReference>
<feature type="repeat" description="TPR" evidence="3">
    <location>
        <begin position="292"/>
        <end position="325"/>
    </location>
</feature>
<feature type="region of interest" description="Disordered" evidence="4">
    <location>
        <begin position="206"/>
        <end position="225"/>
    </location>
</feature>
<dbReference type="PROSITE" id="PS50293">
    <property type="entry name" value="TPR_REGION"/>
    <property type="match status" value="7"/>
</dbReference>
<dbReference type="Gene3D" id="2.40.10.120">
    <property type="match status" value="1"/>
</dbReference>
<protein>
    <submittedName>
        <fullName evidence="5">Tetratricopeptide repeat protein</fullName>
    </submittedName>
</protein>
<dbReference type="RefSeq" id="WP_190876825.1">
    <property type="nucleotide sequence ID" value="NZ_CP159837.1"/>
</dbReference>
<feature type="repeat" description="TPR" evidence="3">
    <location>
        <begin position="448"/>
        <end position="481"/>
    </location>
</feature>
<dbReference type="SMART" id="SM00028">
    <property type="entry name" value="TPR"/>
    <property type="match status" value="8"/>
</dbReference>
<feature type="repeat" description="TPR" evidence="3">
    <location>
        <begin position="326"/>
        <end position="359"/>
    </location>
</feature>
<dbReference type="GO" id="GO:0046813">
    <property type="term" value="P:receptor-mediated virion attachment to host cell"/>
    <property type="evidence" value="ECO:0007669"/>
    <property type="project" value="TreeGrafter"/>
</dbReference>
<feature type="repeat" description="TPR" evidence="3">
    <location>
        <begin position="224"/>
        <end position="257"/>
    </location>
</feature>
<dbReference type="InterPro" id="IPR009003">
    <property type="entry name" value="Peptidase_S1_PA"/>
</dbReference>